<reference evidence="2" key="1">
    <citation type="journal article" date="2020" name="mSystems">
        <title>Genome- and Community-Level Interaction Insights into Carbon Utilization and Element Cycling Functions of Hydrothermarchaeota in Hydrothermal Sediment.</title>
        <authorList>
            <person name="Zhou Z."/>
            <person name="Liu Y."/>
            <person name="Xu W."/>
            <person name="Pan J."/>
            <person name="Luo Z.H."/>
            <person name="Li M."/>
        </authorList>
    </citation>
    <scope>NUCLEOTIDE SEQUENCE [LARGE SCALE GENOMIC DNA]</scope>
    <source>
        <strain evidence="2">SpSt-1088</strain>
    </source>
</reference>
<dbReference type="PANTHER" id="PTHR36194">
    <property type="entry name" value="S-LAYER-LIKE PROTEIN"/>
    <property type="match status" value="1"/>
</dbReference>
<protein>
    <submittedName>
        <fullName evidence="2">PEGA domain-containing protein</fullName>
    </submittedName>
</protein>
<feature type="domain" description="PEGA" evidence="1">
    <location>
        <begin position="220"/>
        <end position="279"/>
    </location>
</feature>
<comment type="caution">
    <text evidence="2">The sequence shown here is derived from an EMBL/GenBank/DDBJ whole genome shotgun (WGS) entry which is preliminary data.</text>
</comment>
<dbReference type="AlphaFoldDB" id="A0A7C5U406"/>
<dbReference type="InterPro" id="IPR013229">
    <property type="entry name" value="PEGA"/>
</dbReference>
<organism evidence="2">
    <name type="scientific">Fervidobacterium nodosum</name>
    <dbReference type="NCBI Taxonomy" id="2424"/>
    <lineage>
        <taxon>Bacteria</taxon>
        <taxon>Thermotogati</taxon>
        <taxon>Thermotogota</taxon>
        <taxon>Thermotogae</taxon>
        <taxon>Thermotogales</taxon>
        <taxon>Fervidobacteriaceae</taxon>
        <taxon>Fervidobacterium</taxon>
    </lineage>
</organism>
<evidence type="ECO:0000259" key="1">
    <source>
        <dbReference type="Pfam" id="PF08308"/>
    </source>
</evidence>
<gene>
    <name evidence="2" type="ORF">ENM46_05090</name>
</gene>
<feature type="domain" description="PEGA" evidence="1">
    <location>
        <begin position="410"/>
        <end position="454"/>
    </location>
</feature>
<dbReference type="EMBL" id="DRXW01000306">
    <property type="protein sequence ID" value="HHR34303.1"/>
    <property type="molecule type" value="Genomic_DNA"/>
</dbReference>
<feature type="domain" description="PEGA" evidence="1">
    <location>
        <begin position="88"/>
        <end position="153"/>
    </location>
</feature>
<dbReference type="Pfam" id="PF08308">
    <property type="entry name" value="PEGA"/>
    <property type="match status" value="3"/>
</dbReference>
<name>A0A7C5U406_9BACT</name>
<proteinExistence type="predicted"/>
<accession>A0A7C5U406</accession>
<dbReference type="PANTHER" id="PTHR36194:SF1">
    <property type="entry name" value="S-LAYER-LIKE PROTEIN"/>
    <property type="match status" value="1"/>
</dbReference>
<sequence length="462" mass="52315">MLNRNIGTIILVFTLLMLSTSFGLTVIAEKGSIVYYNGSLIGAIKDNSISFSATFPGILKVVKPGYLPFEKEITEDGTVVAYLAMPGYLRINVTPENAEIYINDVRYYPNTKYDMQPGQYKLKVTAPGYTTKIIEFSINKSEEKVINVSLKKTVTLTINSSESISNVFFGVKTIDVPNVIEVLPGTYKLIISGKFVYNIQEFKIPPVDSFSITINTQKKYNLQIMGDPENAYAKINEKTYKLPFDGDLPEGKYTIKIFADGYKEEVREIELSEDKVISYILNPIDLHKIEILEEDYKIEFDGFQLDKAVRRVYFTTIKDRENKIVWFGFSDGTLRWLPSTVPIAISPDFQVTIAGKSFQGPAILHVQKGQKISLYNRLIGTRTLIIDELSIFDSPDKCLVNIYSKTTLDVFLDGNYIGKTPIYLFVTNAGNHELVLKKNEQEVFRNQISILQGKLNEFSIDK</sequence>
<evidence type="ECO:0000313" key="2">
    <source>
        <dbReference type="EMBL" id="HHR34303.1"/>
    </source>
</evidence>